<dbReference type="RefSeq" id="WP_367954142.1">
    <property type="nucleotide sequence ID" value="NZ_JBDPGJ010000002.1"/>
</dbReference>
<organism evidence="6 7">
    <name type="scientific">Aquibium pacificus</name>
    <dbReference type="NCBI Taxonomy" id="3153579"/>
    <lineage>
        <taxon>Bacteria</taxon>
        <taxon>Pseudomonadati</taxon>
        <taxon>Pseudomonadota</taxon>
        <taxon>Alphaproteobacteria</taxon>
        <taxon>Hyphomicrobiales</taxon>
        <taxon>Phyllobacteriaceae</taxon>
        <taxon>Aquibium</taxon>
    </lineage>
</organism>
<dbReference type="PROSITE" id="PS51007">
    <property type="entry name" value="CYTC"/>
    <property type="match status" value="1"/>
</dbReference>
<sequence>MPDTDRVVGVVTAALAAFLQFTSLGHAVSDEAILADRPPQLLSGFEFFADAAAQVPADGVIPYDLNTPLFSDHARKHRFVYVPSGKAATYDPTEAFAFPVGSALVKTFAFPAALDAPDVDLRLIETRVLLRREDGWQAWAYLWNDEQTDAALKIAGAKVPVTLSGIADGPVSFTYSVPNKNQCKGCHALSGEIVPLGPKARNLNRDYDYPEGAHNQLATWSESGALSGAPDPGDAPSVPDWRDESAPLEARARAWLDVNCAHCHRREGPASNSGLFLTFDESDPVALGIGKRPVAAGRGSGDRAFDVKPGDPDGSILIHRVESTEPGVMMPELGRVLADHDAVKLLREWISSLR</sequence>
<evidence type="ECO:0000256" key="1">
    <source>
        <dbReference type="ARBA" id="ARBA00022723"/>
    </source>
</evidence>
<dbReference type="NCBIfam" id="TIGR03806">
    <property type="entry name" value="chp_HNE_0200"/>
    <property type="match status" value="1"/>
</dbReference>
<comment type="caution">
    <text evidence="6">The sequence shown here is derived from an EMBL/GenBank/DDBJ whole genome shotgun (WGS) entry which is preliminary data.</text>
</comment>
<keyword evidence="3" id="KW-0349">Heme</keyword>
<dbReference type="Proteomes" id="UP001556692">
    <property type="component" value="Unassembled WGS sequence"/>
</dbReference>
<evidence type="ECO:0000259" key="5">
    <source>
        <dbReference type="PROSITE" id="PS51007"/>
    </source>
</evidence>
<protein>
    <submittedName>
        <fullName evidence="6">SO2930 family diheme c-type cytochrome</fullName>
    </submittedName>
</protein>
<keyword evidence="2 3" id="KW-0408">Iron</keyword>
<evidence type="ECO:0000313" key="7">
    <source>
        <dbReference type="Proteomes" id="UP001556692"/>
    </source>
</evidence>
<proteinExistence type="predicted"/>
<keyword evidence="7" id="KW-1185">Reference proteome</keyword>
<name>A0ABV3SJT4_9HYPH</name>
<dbReference type="EMBL" id="JBDPGJ010000002">
    <property type="protein sequence ID" value="MEX0406284.1"/>
    <property type="molecule type" value="Genomic_DNA"/>
</dbReference>
<evidence type="ECO:0000256" key="4">
    <source>
        <dbReference type="SAM" id="MobiDB-lite"/>
    </source>
</evidence>
<evidence type="ECO:0000256" key="2">
    <source>
        <dbReference type="ARBA" id="ARBA00023004"/>
    </source>
</evidence>
<dbReference type="InterPro" id="IPR022269">
    <property type="entry name" value="SO_2930-like_C"/>
</dbReference>
<keyword evidence="1 3" id="KW-0479">Metal-binding</keyword>
<dbReference type="InterPro" id="IPR009056">
    <property type="entry name" value="Cyt_c-like_dom"/>
</dbReference>
<feature type="region of interest" description="Disordered" evidence="4">
    <location>
        <begin position="223"/>
        <end position="242"/>
    </location>
</feature>
<gene>
    <name evidence="6" type="ORF">ABGN05_11465</name>
</gene>
<feature type="domain" description="Cytochrome c" evidence="5">
    <location>
        <begin position="164"/>
        <end position="246"/>
    </location>
</feature>
<evidence type="ECO:0000313" key="6">
    <source>
        <dbReference type="EMBL" id="MEX0406284.1"/>
    </source>
</evidence>
<reference evidence="6 7" key="1">
    <citation type="submission" date="2024-05" db="EMBL/GenBank/DDBJ databases">
        <authorList>
            <person name="Jiang F."/>
        </authorList>
    </citation>
    <scope>NUCLEOTIDE SEQUENCE [LARGE SCALE GENOMIC DNA]</scope>
    <source>
        <strain evidence="6 7">LZ166</strain>
    </source>
</reference>
<accession>A0ABV3SJT4</accession>
<evidence type="ECO:0000256" key="3">
    <source>
        <dbReference type="PROSITE-ProRule" id="PRU00433"/>
    </source>
</evidence>